<feature type="region of interest" description="Disordered" evidence="1">
    <location>
        <begin position="179"/>
        <end position="205"/>
    </location>
</feature>
<evidence type="ECO:0000256" key="1">
    <source>
        <dbReference type="SAM" id="MobiDB-lite"/>
    </source>
</evidence>
<feature type="transmembrane region" description="Helical" evidence="2">
    <location>
        <begin position="154"/>
        <end position="178"/>
    </location>
</feature>
<sequence>MRPRVRAMFGTPGRRLTGRMTNTNGERRSRTAGGVLVAATVASGLMAGTFYVFACAVMPALARSDDRVYVDVMRDVNDVIENPVFLLGFMGALVLAGLAGWQSRGLPGRWWIWAGATAYALAFLVTVAGNVPLNDALARPGDPAALRERFEDPWVAWNVVRAALSTAATACLATALATRHRPTRPAPMPPHRAAAPQGTPHGPVH</sequence>
<proteinExistence type="predicted"/>
<feature type="transmembrane region" description="Helical" evidence="2">
    <location>
        <begin position="35"/>
        <end position="62"/>
    </location>
</feature>
<organism evidence="3 4">
    <name type="scientific">Streptomyces coelicoflavus</name>
    <dbReference type="NCBI Taxonomy" id="285562"/>
    <lineage>
        <taxon>Bacteria</taxon>
        <taxon>Bacillati</taxon>
        <taxon>Actinomycetota</taxon>
        <taxon>Actinomycetes</taxon>
        <taxon>Kitasatosporales</taxon>
        <taxon>Streptomycetaceae</taxon>
        <taxon>Streptomyces</taxon>
    </lineage>
</organism>
<protein>
    <submittedName>
        <fullName evidence="3">DUF1772 domain-containing protein</fullName>
    </submittedName>
</protein>
<dbReference type="Pfam" id="PF08592">
    <property type="entry name" value="Anthrone_oxy"/>
    <property type="match status" value="1"/>
</dbReference>
<keyword evidence="2" id="KW-0812">Transmembrane</keyword>
<evidence type="ECO:0000313" key="4">
    <source>
        <dbReference type="Proteomes" id="UP000469545"/>
    </source>
</evidence>
<dbReference type="EMBL" id="JAAGMB010000102">
    <property type="protein sequence ID" value="NEB15829.1"/>
    <property type="molecule type" value="Genomic_DNA"/>
</dbReference>
<feature type="transmembrane region" description="Helical" evidence="2">
    <location>
        <begin position="82"/>
        <end position="101"/>
    </location>
</feature>
<name>A0A6N9UGW7_9ACTN</name>
<dbReference type="Proteomes" id="UP000469545">
    <property type="component" value="Unassembled WGS sequence"/>
</dbReference>
<reference evidence="3 4" key="1">
    <citation type="submission" date="2020-01" db="EMBL/GenBank/DDBJ databases">
        <title>Insect and environment-associated Actinomycetes.</title>
        <authorList>
            <person name="Currrie C."/>
            <person name="Chevrette M."/>
            <person name="Carlson C."/>
            <person name="Stubbendieck R."/>
            <person name="Wendt-Pienkowski E."/>
        </authorList>
    </citation>
    <scope>NUCLEOTIDE SEQUENCE [LARGE SCALE GENOMIC DNA]</scope>
    <source>
        <strain evidence="3 4">SID14172</strain>
    </source>
</reference>
<keyword evidence="2" id="KW-1133">Transmembrane helix</keyword>
<dbReference type="AlphaFoldDB" id="A0A6N9UGW7"/>
<feature type="transmembrane region" description="Helical" evidence="2">
    <location>
        <begin position="110"/>
        <end position="134"/>
    </location>
</feature>
<gene>
    <name evidence="3" type="ORF">G3I46_04745</name>
</gene>
<keyword evidence="2" id="KW-0472">Membrane</keyword>
<evidence type="ECO:0000313" key="3">
    <source>
        <dbReference type="EMBL" id="NEB15829.1"/>
    </source>
</evidence>
<comment type="caution">
    <text evidence="3">The sequence shown here is derived from an EMBL/GenBank/DDBJ whole genome shotgun (WGS) entry which is preliminary data.</text>
</comment>
<evidence type="ECO:0000256" key="2">
    <source>
        <dbReference type="SAM" id="Phobius"/>
    </source>
</evidence>
<dbReference type="InterPro" id="IPR013901">
    <property type="entry name" value="Anthrone_oxy"/>
</dbReference>
<accession>A0A6N9UGW7</accession>
<keyword evidence="4" id="KW-1185">Reference proteome</keyword>